<protein>
    <recommendedName>
        <fullName evidence="4">Lipoprotein</fullName>
    </recommendedName>
</protein>
<evidence type="ECO:0000313" key="2">
    <source>
        <dbReference type="EMBL" id="MFC4363285.1"/>
    </source>
</evidence>
<comment type="caution">
    <text evidence="2">The sequence shown here is derived from an EMBL/GenBank/DDBJ whole genome shotgun (WGS) entry which is preliminary data.</text>
</comment>
<accession>A0ABV8V7V0</accession>
<feature type="chain" id="PRO_5046752597" description="Lipoprotein" evidence="1">
    <location>
        <begin position="24"/>
        <end position="142"/>
    </location>
</feature>
<name>A0ABV8V7V0_9GAMM</name>
<dbReference type="EMBL" id="JBHSCX010000020">
    <property type="protein sequence ID" value="MFC4363285.1"/>
    <property type="molecule type" value="Genomic_DNA"/>
</dbReference>
<organism evidence="2 3">
    <name type="scientific">Simiduia curdlanivorans</name>
    <dbReference type="NCBI Taxonomy" id="1492769"/>
    <lineage>
        <taxon>Bacteria</taxon>
        <taxon>Pseudomonadati</taxon>
        <taxon>Pseudomonadota</taxon>
        <taxon>Gammaproteobacteria</taxon>
        <taxon>Cellvibrionales</taxon>
        <taxon>Cellvibrionaceae</taxon>
        <taxon>Simiduia</taxon>
    </lineage>
</organism>
<evidence type="ECO:0008006" key="4">
    <source>
        <dbReference type="Google" id="ProtNLM"/>
    </source>
</evidence>
<dbReference type="RefSeq" id="WP_290260990.1">
    <property type="nucleotide sequence ID" value="NZ_JAUFQG010000004.1"/>
</dbReference>
<keyword evidence="3" id="KW-1185">Reference proteome</keyword>
<feature type="signal peptide" evidence="1">
    <location>
        <begin position="1"/>
        <end position="23"/>
    </location>
</feature>
<sequence>MKNYCAILVAVVALFSLCQKALAHTLYQDPIKIQAYVTDPAAAIKKGMQQYDWLVESEDASGLIAKLVYKDYELRVAISYSATQIDVASLSEKRINCVVAKREKCEIEQAYIDRWRSNLRRGITKAIHDLAIADAYTKLAAQ</sequence>
<gene>
    <name evidence="2" type="ORF">ACFOX3_13300</name>
</gene>
<keyword evidence="1" id="KW-0732">Signal</keyword>
<dbReference type="Proteomes" id="UP001595840">
    <property type="component" value="Unassembled WGS sequence"/>
</dbReference>
<proteinExistence type="predicted"/>
<reference evidence="3" key="1">
    <citation type="journal article" date="2019" name="Int. J. Syst. Evol. Microbiol.">
        <title>The Global Catalogue of Microorganisms (GCM) 10K type strain sequencing project: providing services to taxonomists for standard genome sequencing and annotation.</title>
        <authorList>
            <consortium name="The Broad Institute Genomics Platform"/>
            <consortium name="The Broad Institute Genome Sequencing Center for Infectious Disease"/>
            <person name="Wu L."/>
            <person name="Ma J."/>
        </authorList>
    </citation>
    <scope>NUCLEOTIDE SEQUENCE [LARGE SCALE GENOMIC DNA]</scope>
    <source>
        <strain evidence="3">CECT 8570</strain>
    </source>
</reference>
<evidence type="ECO:0000313" key="3">
    <source>
        <dbReference type="Proteomes" id="UP001595840"/>
    </source>
</evidence>
<evidence type="ECO:0000256" key="1">
    <source>
        <dbReference type="SAM" id="SignalP"/>
    </source>
</evidence>